<keyword evidence="2" id="KW-0472">Membrane</keyword>
<dbReference type="AlphaFoldDB" id="A0A7W0CGK1"/>
<accession>A0A7W0CGK1</accession>
<evidence type="ECO:0000256" key="2">
    <source>
        <dbReference type="SAM" id="Phobius"/>
    </source>
</evidence>
<organism evidence="4 5">
    <name type="scientific">Nonomuraea soli</name>
    <dbReference type="NCBI Taxonomy" id="1032476"/>
    <lineage>
        <taxon>Bacteria</taxon>
        <taxon>Bacillati</taxon>
        <taxon>Actinomycetota</taxon>
        <taxon>Actinomycetes</taxon>
        <taxon>Streptosporangiales</taxon>
        <taxon>Streptosporangiaceae</taxon>
        <taxon>Nonomuraea</taxon>
    </lineage>
</organism>
<feature type="transmembrane region" description="Helical" evidence="2">
    <location>
        <begin position="124"/>
        <end position="147"/>
    </location>
</feature>
<proteinExistence type="predicted"/>
<gene>
    <name evidence="4" type="ORF">HNR30_002144</name>
</gene>
<dbReference type="Pfam" id="PF00174">
    <property type="entry name" value="Oxidored_molyb"/>
    <property type="match status" value="1"/>
</dbReference>
<dbReference type="GO" id="GO:0020037">
    <property type="term" value="F:heme binding"/>
    <property type="evidence" value="ECO:0007669"/>
    <property type="project" value="TreeGrafter"/>
</dbReference>
<reference evidence="4 5" key="1">
    <citation type="submission" date="2020-07" db="EMBL/GenBank/DDBJ databases">
        <title>Genomic Encyclopedia of Type Strains, Phase IV (KMG-IV): sequencing the most valuable type-strain genomes for metagenomic binning, comparative biology and taxonomic classification.</title>
        <authorList>
            <person name="Goeker M."/>
        </authorList>
    </citation>
    <scope>NUCLEOTIDE SEQUENCE [LARGE SCALE GENOMIC DNA]</scope>
    <source>
        <strain evidence="4 5">DSM 45533</strain>
    </source>
</reference>
<name>A0A7W0CGK1_9ACTN</name>
<feature type="region of interest" description="Disordered" evidence="1">
    <location>
        <begin position="471"/>
        <end position="493"/>
    </location>
</feature>
<evidence type="ECO:0000313" key="4">
    <source>
        <dbReference type="EMBL" id="MBA2890803.1"/>
    </source>
</evidence>
<dbReference type="SUPFAM" id="SSF81296">
    <property type="entry name" value="E set domains"/>
    <property type="match status" value="1"/>
</dbReference>
<dbReference type="GO" id="GO:0006790">
    <property type="term" value="P:sulfur compound metabolic process"/>
    <property type="evidence" value="ECO:0007669"/>
    <property type="project" value="TreeGrafter"/>
</dbReference>
<dbReference type="InterPro" id="IPR000572">
    <property type="entry name" value="OxRdtase_Mopterin-bd_dom"/>
</dbReference>
<dbReference type="Gene3D" id="3.90.420.10">
    <property type="entry name" value="Oxidoreductase, molybdopterin-binding domain"/>
    <property type="match status" value="1"/>
</dbReference>
<feature type="domain" description="Oxidoreductase molybdopterin-binding" evidence="3">
    <location>
        <begin position="228"/>
        <end position="376"/>
    </location>
</feature>
<dbReference type="SUPFAM" id="SSF56524">
    <property type="entry name" value="Oxidoreductase molybdopterin-binding domain"/>
    <property type="match status" value="1"/>
</dbReference>
<dbReference type="Proteomes" id="UP000530928">
    <property type="component" value="Unassembled WGS sequence"/>
</dbReference>
<evidence type="ECO:0000313" key="5">
    <source>
        <dbReference type="Proteomes" id="UP000530928"/>
    </source>
</evidence>
<comment type="caution">
    <text evidence="4">The sequence shown here is derived from an EMBL/GenBank/DDBJ whole genome shotgun (WGS) entry which is preliminary data.</text>
</comment>
<keyword evidence="2" id="KW-1133">Transmembrane helix</keyword>
<dbReference type="GO" id="GO:0043546">
    <property type="term" value="F:molybdopterin cofactor binding"/>
    <property type="evidence" value="ECO:0007669"/>
    <property type="project" value="TreeGrafter"/>
</dbReference>
<dbReference type="InterPro" id="IPR036374">
    <property type="entry name" value="OxRdtase_Mopterin-bd_sf"/>
</dbReference>
<keyword evidence="2" id="KW-0812">Transmembrane</keyword>
<feature type="transmembrane region" description="Helical" evidence="2">
    <location>
        <begin position="98"/>
        <end position="118"/>
    </location>
</feature>
<dbReference type="EMBL" id="JACDUR010000002">
    <property type="protein sequence ID" value="MBA2890803.1"/>
    <property type="molecule type" value="Genomic_DNA"/>
</dbReference>
<dbReference type="InterPro" id="IPR014756">
    <property type="entry name" value="Ig_E-set"/>
</dbReference>
<evidence type="ECO:0000259" key="3">
    <source>
        <dbReference type="Pfam" id="PF00174"/>
    </source>
</evidence>
<dbReference type="Gene3D" id="2.60.40.650">
    <property type="match status" value="1"/>
</dbReference>
<protein>
    <submittedName>
        <fullName evidence="4">DMSO/TMAO reductase YedYZ molybdopterin-dependent catalytic subunit</fullName>
    </submittedName>
</protein>
<dbReference type="RefSeq" id="WP_181609588.1">
    <property type="nucleotide sequence ID" value="NZ_BAABAM010000006.1"/>
</dbReference>
<feature type="transmembrane region" description="Helical" evidence="2">
    <location>
        <begin position="69"/>
        <end position="91"/>
    </location>
</feature>
<keyword evidence="5" id="KW-1185">Reference proteome</keyword>
<dbReference type="PANTHER" id="PTHR19372">
    <property type="entry name" value="SULFITE REDUCTASE"/>
    <property type="match status" value="1"/>
</dbReference>
<feature type="transmembrane region" description="Helical" evidence="2">
    <location>
        <begin position="159"/>
        <end position="177"/>
    </location>
</feature>
<dbReference type="PANTHER" id="PTHR19372:SF7">
    <property type="entry name" value="SULFITE OXIDASE, MITOCHONDRIAL"/>
    <property type="match status" value="1"/>
</dbReference>
<sequence length="500" mass="51514">MRRLERRVIRAGGAGLAALAAALGVAELVARVTGEQGSPVVAVGGVAIDLAPAPVKEFAVRTFGTADKAVLVGGILLTMALLAAGLGVLAVHRRTAAVAGVGALGLLGVLAGVTRPAWVPLDLLPALAGSLAGAYTLAALTTLGGATGAAHSTHGRRQVLRAGLGVVALAGVGGLAVRLSPAAPPRRLALPRPSSPARPLPRGADLAIPGLSPFTTPGADFYRVDTALSVPRLDPAAWRLRVRGLRTLDLGMDDLLRRGLIERDITLTCVSNEVGGPYAGNARWLGVPLAALLREAGVPAGADQLFSRSADGWTCSTPLAAVLDGRDAMLAVGMNGGPLPAEHGFPARLVVPGLYGYVSATKWVVDLSVTRYSTDQAYWTRRGWATDAPVKTASRIEVPAPLSTLRAGPVTVAGVAWAQGRGVTAVEVRAGQGAWQRARLAPVPSADTWVQWSWTWQAEPGTHTLQVRATDGTGRAQTATRVPPFPDGATGRHSVVVTVR</sequence>
<evidence type="ECO:0000256" key="1">
    <source>
        <dbReference type="SAM" id="MobiDB-lite"/>
    </source>
</evidence>
<dbReference type="GO" id="GO:0008482">
    <property type="term" value="F:sulfite oxidase activity"/>
    <property type="evidence" value="ECO:0007669"/>
    <property type="project" value="TreeGrafter"/>
</dbReference>